<protein>
    <submittedName>
        <fullName evidence="1">Uncharacterized protein</fullName>
    </submittedName>
</protein>
<reference evidence="1" key="1">
    <citation type="submission" date="2014-11" db="EMBL/GenBank/DDBJ databases">
        <authorList>
            <person name="Amaro Gonzalez C."/>
        </authorList>
    </citation>
    <scope>NUCLEOTIDE SEQUENCE</scope>
</reference>
<evidence type="ECO:0000313" key="1">
    <source>
        <dbReference type="EMBL" id="JAH82110.1"/>
    </source>
</evidence>
<accession>A0A0E9VXR2</accession>
<dbReference type="AlphaFoldDB" id="A0A0E9VXR2"/>
<organism evidence="1">
    <name type="scientific">Anguilla anguilla</name>
    <name type="common">European freshwater eel</name>
    <name type="synonym">Muraena anguilla</name>
    <dbReference type="NCBI Taxonomy" id="7936"/>
    <lineage>
        <taxon>Eukaryota</taxon>
        <taxon>Metazoa</taxon>
        <taxon>Chordata</taxon>
        <taxon>Craniata</taxon>
        <taxon>Vertebrata</taxon>
        <taxon>Euteleostomi</taxon>
        <taxon>Actinopterygii</taxon>
        <taxon>Neopterygii</taxon>
        <taxon>Teleostei</taxon>
        <taxon>Anguilliformes</taxon>
        <taxon>Anguillidae</taxon>
        <taxon>Anguilla</taxon>
    </lineage>
</organism>
<dbReference type="EMBL" id="GBXM01026467">
    <property type="protein sequence ID" value="JAH82110.1"/>
    <property type="molecule type" value="Transcribed_RNA"/>
</dbReference>
<proteinExistence type="predicted"/>
<sequence>MKCDDIKAVDIIAQIFEQNDVFDSVPFCF</sequence>
<reference evidence="1" key="2">
    <citation type="journal article" date="2015" name="Fish Shellfish Immunol.">
        <title>Early steps in the European eel (Anguilla anguilla)-Vibrio vulnificus interaction in the gills: Role of the RtxA13 toxin.</title>
        <authorList>
            <person name="Callol A."/>
            <person name="Pajuelo D."/>
            <person name="Ebbesson L."/>
            <person name="Teles M."/>
            <person name="MacKenzie S."/>
            <person name="Amaro C."/>
        </authorList>
    </citation>
    <scope>NUCLEOTIDE SEQUENCE</scope>
</reference>
<name>A0A0E9VXR2_ANGAN</name>